<dbReference type="FunFam" id="3.30.950.10:FF:000002">
    <property type="entry name" value="Ribosomal RNA small subunit methyltransferase I"/>
    <property type="match status" value="1"/>
</dbReference>
<keyword evidence="2 6" id="KW-0698">rRNA processing</keyword>
<feature type="domain" description="Tetrapyrrole methylase" evidence="7">
    <location>
        <begin position="4"/>
        <end position="202"/>
    </location>
</feature>
<dbReference type="FunFam" id="3.40.1010.10:FF:000007">
    <property type="entry name" value="Ribosomal RNA small subunit methyltransferase I"/>
    <property type="match status" value="1"/>
</dbReference>
<dbReference type="EMBL" id="DWYZ01000241">
    <property type="protein sequence ID" value="HJB29669.1"/>
    <property type="molecule type" value="Genomic_DNA"/>
</dbReference>
<comment type="subcellular location">
    <subcellularLocation>
        <location evidence="6">Cytoplasm</location>
    </subcellularLocation>
</comment>
<comment type="catalytic activity">
    <reaction evidence="6">
        <text>cytidine(1402) in 16S rRNA + S-adenosyl-L-methionine = 2'-O-methylcytidine(1402) in 16S rRNA + S-adenosyl-L-homocysteine + H(+)</text>
        <dbReference type="Rhea" id="RHEA:42924"/>
        <dbReference type="Rhea" id="RHEA-COMP:10285"/>
        <dbReference type="Rhea" id="RHEA-COMP:10286"/>
        <dbReference type="ChEBI" id="CHEBI:15378"/>
        <dbReference type="ChEBI" id="CHEBI:57856"/>
        <dbReference type="ChEBI" id="CHEBI:59789"/>
        <dbReference type="ChEBI" id="CHEBI:74495"/>
        <dbReference type="ChEBI" id="CHEBI:82748"/>
        <dbReference type="EC" id="2.1.1.198"/>
    </reaction>
</comment>
<evidence type="ECO:0000256" key="5">
    <source>
        <dbReference type="ARBA" id="ARBA00022691"/>
    </source>
</evidence>
<evidence type="ECO:0000256" key="6">
    <source>
        <dbReference type="HAMAP-Rule" id="MF_01877"/>
    </source>
</evidence>
<gene>
    <name evidence="6 8" type="primary">rsmI</name>
    <name evidence="8" type="ORF">IAA06_12895</name>
</gene>
<dbReference type="Gene3D" id="3.30.950.10">
    <property type="entry name" value="Methyltransferase, Cobalt-precorrin-4 Transmethylase, Domain 2"/>
    <property type="match status" value="1"/>
</dbReference>
<dbReference type="GO" id="GO:0070677">
    <property type="term" value="F:rRNA (cytosine-2'-O-)-methyltransferase activity"/>
    <property type="evidence" value="ECO:0007669"/>
    <property type="project" value="UniProtKB-UniRule"/>
</dbReference>
<evidence type="ECO:0000256" key="4">
    <source>
        <dbReference type="ARBA" id="ARBA00022679"/>
    </source>
</evidence>
<dbReference type="EC" id="2.1.1.198" evidence="6"/>
<dbReference type="InterPro" id="IPR014777">
    <property type="entry name" value="4pyrrole_Mease_sub1"/>
</dbReference>
<dbReference type="Pfam" id="PF00590">
    <property type="entry name" value="TP_methylase"/>
    <property type="match status" value="1"/>
</dbReference>
<keyword evidence="3 6" id="KW-0489">Methyltransferase</keyword>
<dbReference type="PANTHER" id="PTHR46111">
    <property type="entry name" value="RIBOSOMAL RNA SMALL SUBUNIT METHYLTRANSFERASE I"/>
    <property type="match status" value="1"/>
</dbReference>
<comment type="similarity">
    <text evidence="6">Belongs to the methyltransferase superfamily. RsmI family.</text>
</comment>
<dbReference type="PANTHER" id="PTHR46111:SF1">
    <property type="entry name" value="RIBOSOMAL RNA SMALL SUBUNIT METHYLTRANSFERASE I"/>
    <property type="match status" value="1"/>
</dbReference>
<reference evidence="8" key="1">
    <citation type="journal article" date="2021" name="PeerJ">
        <title>Extensive microbial diversity within the chicken gut microbiome revealed by metagenomics and culture.</title>
        <authorList>
            <person name="Gilroy R."/>
            <person name="Ravi A."/>
            <person name="Getino M."/>
            <person name="Pursley I."/>
            <person name="Horton D.L."/>
            <person name="Alikhan N.F."/>
            <person name="Baker D."/>
            <person name="Gharbi K."/>
            <person name="Hall N."/>
            <person name="Watson M."/>
            <person name="Adriaenssens E.M."/>
            <person name="Foster-Nyarko E."/>
            <person name="Jarju S."/>
            <person name="Secka A."/>
            <person name="Antonio M."/>
            <person name="Oren A."/>
            <person name="Chaudhuri R.R."/>
            <person name="La Ragione R."/>
            <person name="Hildebrand F."/>
            <person name="Pallen M.J."/>
        </authorList>
    </citation>
    <scope>NUCLEOTIDE SEQUENCE</scope>
    <source>
        <strain evidence="8">ChiSjej1B19-5720</strain>
    </source>
</reference>
<dbReference type="SUPFAM" id="SSF53790">
    <property type="entry name" value="Tetrapyrrole methylase"/>
    <property type="match status" value="1"/>
</dbReference>
<keyword evidence="5 6" id="KW-0949">S-adenosyl-L-methionine</keyword>
<evidence type="ECO:0000313" key="8">
    <source>
        <dbReference type="EMBL" id="HJB29669.1"/>
    </source>
</evidence>
<dbReference type="AlphaFoldDB" id="A0A9D2RXL7"/>
<evidence type="ECO:0000256" key="1">
    <source>
        <dbReference type="ARBA" id="ARBA00022490"/>
    </source>
</evidence>
<comment type="function">
    <text evidence="6">Catalyzes the 2'-O-methylation of the ribose of cytidine 1402 (C1402) in 16S rRNA.</text>
</comment>
<dbReference type="PROSITE" id="PS50096">
    <property type="entry name" value="IQ"/>
    <property type="match status" value="1"/>
</dbReference>
<name>A0A9D2RXL7_9FIRM</name>
<dbReference type="Gene3D" id="3.40.1010.10">
    <property type="entry name" value="Cobalt-precorrin-4 Transmethylase, Domain 1"/>
    <property type="match status" value="1"/>
</dbReference>
<dbReference type="Proteomes" id="UP000823842">
    <property type="component" value="Unassembled WGS sequence"/>
</dbReference>
<keyword evidence="4 6" id="KW-0808">Transferase</keyword>
<dbReference type="PIRSF" id="PIRSF005917">
    <property type="entry name" value="MTase_YraL"/>
    <property type="match status" value="1"/>
</dbReference>
<evidence type="ECO:0000256" key="3">
    <source>
        <dbReference type="ARBA" id="ARBA00022603"/>
    </source>
</evidence>
<sequence>MSGKLFLCATPIGNLEDITFRVLRTLKEVDLIAAEDTRNSIKLLNHFEIHTPMTSYHEYNKIEKAHVLIEKMLAGMDIALITDAGTPGISDPGEELVSMCYEAGIEVTSLPGPAACITALTLSGLPTRRFAFEAFLPSEKKERRMVLEELSNEIRTIVLYEAPHRLVRTLGELYETLGDRRAALCRELTKKHETAFRTTIKGLLDFYEKEKPLGECVLVIEGKSRLEIQKESQKAWGKMSIEEHMEFYESQGNMRKDAMKLVAKDRGMTKREVYQYLLEREKER</sequence>
<dbReference type="HAMAP" id="MF_01877">
    <property type="entry name" value="16SrRNA_methyltr_I"/>
    <property type="match status" value="1"/>
</dbReference>
<dbReference type="InterPro" id="IPR035996">
    <property type="entry name" value="4pyrrol_Methylase_sf"/>
</dbReference>
<dbReference type="InterPro" id="IPR008189">
    <property type="entry name" value="rRNA_ssu_MeTfrase_I"/>
</dbReference>
<dbReference type="InterPro" id="IPR014776">
    <property type="entry name" value="4pyrrole_Mease_sub2"/>
</dbReference>
<protein>
    <recommendedName>
        <fullName evidence="6">Ribosomal RNA small subunit methyltransferase I</fullName>
        <ecNumber evidence="6">2.1.1.198</ecNumber>
    </recommendedName>
    <alternativeName>
        <fullName evidence="6">16S rRNA 2'-O-ribose C1402 methyltransferase</fullName>
    </alternativeName>
    <alternativeName>
        <fullName evidence="6">rRNA (cytidine-2'-O-)-methyltransferase RsmI</fullName>
    </alternativeName>
</protein>
<comment type="caution">
    <text evidence="8">The sequence shown here is derived from an EMBL/GenBank/DDBJ whole genome shotgun (WGS) entry which is preliminary data.</text>
</comment>
<proteinExistence type="inferred from homology"/>
<evidence type="ECO:0000313" key="9">
    <source>
        <dbReference type="Proteomes" id="UP000823842"/>
    </source>
</evidence>
<dbReference type="NCBIfam" id="TIGR00096">
    <property type="entry name" value="16S rRNA (cytidine(1402)-2'-O)-methyltransferase"/>
    <property type="match status" value="1"/>
</dbReference>
<dbReference type="CDD" id="cd11648">
    <property type="entry name" value="RsmI"/>
    <property type="match status" value="1"/>
</dbReference>
<accession>A0A9D2RXL7</accession>
<dbReference type="GO" id="GO:0005737">
    <property type="term" value="C:cytoplasm"/>
    <property type="evidence" value="ECO:0007669"/>
    <property type="project" value="UniProtKB-SubCell"/>
</dbReference>
<keyword evidence="1 6" id="KW-0963">Cytoplasm</keyword>
<evidence type="ECO:0000256" key="2">
    <source>
        <dbReference type="ARBA" id="ARBA00022552"/>
    </source>
</evidence>
<evidence type="ECO:0000259" key="7">
    <source>
        <dbReference type="Pfam" id="PF00590"/>
    </source>
</evidence>
<reference evidence="8" key="2">
    <citation type="submission" date="2021-04" db="EMBL/GenBank/DDBJ databases">
        <authorList>
            <person name="Gilroy R."/>
        </authorList>
    </citation>
    <scope>NUCLEOTIDE SEQUENCE</scope>
    <source>
        <strain evidence="8">ChiSjej1B19-5720</strain>
    </source>
</reference>
<dbReference type="InterPro" id="IPR000878">
    <property type="entry name" value="4pyrrol_Mease"/>
</dbReference>
<organism evidence="8 9">
    <name type="scientific">Candidatus Blautia faecavium</name>
    <dbReference type="NCBI Taxonomy" id="2838487"/>
    <lineage>
        <taxon>Bacteria</taxon>
        <taxon>Bacillati</taxon>
        <taxon>Bacillota</taxon>
        <taxon>Clostridia</taxon>
        <taxon>Lachnospirales</taxon>
        <taxon>Lachnospiraceae</taxon>
        <taxon>Blautia</taxon>
    </lineage>
</organism>